<dbReference type="SUPFAM" id="SSF54928">
    <property type="entry name" value="RNA-binding domain, RBD"/>
    <property type="match status" value="1"/>
</dbReference>
<organism evidence="5 6">
    <name type="scientific">Suillus placidus</name>
    <dbReference type="NCBI Taxonomy" id="48579"/>
    <lineage>
        <taxon>Eukaryota</taxon>
        <taxon>Fungi</taxon>
        <taxon>Dikarya</taxon>
        <taxon>Basidiomycota</taxon>
        <taxon>Agaricomycotina</taxon>
        <taxon>Agaricomycetes</taxon>
        <taxon>Agaricomycetidae</taxon>
        <taxon>Boletales</taxon>
        <taxon>Suillineae</taxon>
        <taxon>Suillaceae</taxon>
        <taxon>Suillus</taxon>
    </lineage>
</organism>
<gene>
    <name evidence="5" type="ORF">EV702DRAFT_1188380</name>
</gene>
<dbReference type="GO" id="GO:0003723">
    <property type="term" value="F:RNA binding"/>
    <property type="evidence" value="ECO:0007669"/>
    <property type="project" value="UniProtKB-UniRule"/>
</dbReference>
<dbReference type="SMART" id="SM00360">
    <property type="entry name" value="RRM"/>
    <property type="match status" value="2"/>
</dbReference>
<feature type="compositionally biased region" description="Pro residues" evidence="3">
    <location>
        <begin position="532"/>
        <end position="574"/>
    </location>
</feature>
<evidence type="ECO:0000313" key="6">
    <source>
        <dbReference type="Proteomes" id="UP000714275"/>
    </source>
</evidence>
<feature type="compositionally biased region" description="Pro residues" evidence="3">
    <location>
        <begin position="459"/>
        <end position="482"/>
    </location>
</feature>
<dbReference type="InterPro" id="IPR034453">
    <property type="entry name" value="MEI2-like_RRM1"/>
</dbReference>
<dbReference type="OrthoDB" id="439808at2759"/>
<dbReference type="InterPro" id="IPR000504">
    <property type="entry name" value="RRM_dom"/>
</dbReference>
<dbReference type="PROSITE" id="PS50102">
    <property type="entry name" value="RRM"/>
    <property type="match status" value="1"/>
</dbReference>
<dbReference type="Proteomes" id="UP000714275">
    <property type="component" value="Unassembled WGS sequence"/>
</dbReference>
<feature type="compositionally biased region" description="Polar residues" evidence="3">
    <location>
        <begin position="485"/>
        <end position="498"/>
    </location>
</feature>
<feature type="region of interest" description="Disordered" evidence="3">
    <location>
        <begin position="1"/>
        <end position="134"/>
    </location>
</feature>
<evidence type="ECO:0000256" key="3">
    <source>
        <dbReference type="SAM" id="MobiDB-lite"/>
    </source>
</evidence>
<feature type="compositionally biased region" description="Gly residues" evidence="3">
    <location>
        <begin position="404"/>
        <end position="416"/>
    </location>
</feature>
<feature type="compositionally biased region" description="Polar residues" evidence="3">
    <location>
        <begin position="98"/>
        <end position="110"/>
    </location>
</feature>
<feature type="compositionally biased region" description="Low complexity" evidence="3">
    <location>
        <begin position="609"/>
        <end position="629"/>
    </location>
</feature>
<feature type="compositionally biased region" description="Polar residues" evidence="3">
    <location>
        <begin position="76"/>
        <end position="90"/>
    </location>
</feature>
<dbReference type="CDD" id="cd12524">
    <property type="entry name" value="RRM1_MEI2_like"/>
    <property type="match status" value="1"/>
</dbReference>
<feature type="compositionally biased region" description="Basic and acidic residues" evidence="3">
    <location>
        <begin position="340"/>
        <end position="358"/>
    </location>
</feature>
<evidence type="ECO:0000259" key="4">
    <source>
        <dbReference type="PROSITE" id="PS50102"/>
    </source>
</evidence>
<proteinExistence type="predicted"/>
<keyword evidence="6" id="KW-1185">Reference proteome</keyword>
<evidence type="ECO:0000256" key="2">
    <source>
        <dbReference type="PROSITE-ProRule" id="PRU00176"/>
    </source>
</evidence>
<feature type="compositionally biased region" description="Polar residues" evidence="3">
    <location>
        <begin position="581"/>
        <end position="592"/>
    </location>
</feature>
<dbReference type="InterPro" id="IPR012677">
    <property type="entry name" value="Nucleotide-bd_a/b_plait_sf"/>
</dbReference>
<dbReference type="Gene3D" id="3.30.70.330">
    <property type="match status" value="2"/>
</dbReference>
<comment type="caution">
    <text evidence="5">The sequence shown here is derived from an EMBL/GenBank/DDBJ whole genome shotgun (WGS) entry which is preliminary data.</text>
</comment>
<keyword evidence="1 2" id="KW-0694">RNA-binding</keyword>
<evidence type="ECO:0000313" key="5">
    <source>
        <dbReference type="EMBL" id="KAG1773990.1"/>
    </source>
</evidence>
<feature type="domain" description="RRM" evidence="4">
    <location>
        <begin position="164"/>
        <end position="237"/>
    </location>
</feature>
<dbReference type="CDD" id="cd12276">
    <property type="entry name" value="RRM2_MEI2_EAR1_like"/>
    <property type="match status" value="1"/>
</dbReference>
<feature type="compositionally biased region" description="Pro residues" evidence="3">
    <location>
        <begin position="630"/>
        <end position="655"/>
    </location>
</feature>
<reference evidence="5" key="1">
    <citation type="journal article" date="2020" name="New Phytol.">
        <title>Comparative genomics reveals dynamic genome evolution in host specialist ectomycorrhizal fungi.</title>
        <authorList>
            <person name="Lofgren L.A."/>
            <person name="Nguyen N.H."/>
            <person name="Vilgalys R."/>
            <person name="Ruytinx J."/>
            <person name="Liao H.L."/>
            <person name="Branco S."/>
            <person name="Kuo A."/>
            <person name="LaButti K."/>
            <person name="Lipzen A."/>
            <person name="Andreopoulos W."/>
            <person name="Pangilinan J."/>
            <person name="Riley R."/>
            <person name="Hundley H."/>
            <person name="Na H."/>
            <person name="Barry K."/>
            <person name="Grigoriev I.V."/>
            <person name="Stajich J.E."/>
            <person name="Kennedy P.G."/>
        </authorList>
    </citation>
    <scope>NUCLEOTIDE SEQUENCE</scope>
    <source>
        <strain evidence="5">DOB743</strain>
    </source>
</reference>
<protein>
    <recommendedName>
        <fullName evidence="4">RRM domain-containing protein</fullName>
    </recommendedName>
</protein>
<dbReference type="PANTHER" id="PTHR23189">
    <property type="entry name" value="RNA RECOGNITION MOTIF-CONTAINING"/>
    <property type="match status" value="1"/>
</dbReference>
<accession>A0A9P6ZPS6</accession>
<name>A0A9P6ZPS6_9AGAM</name>
<feature type="region of interest" description="Disordered" evidence="3">
    <location>
        <begin position="229"/>
        <end position="253"/>
    </location>
</feature>
<dbReference type="InterPro" id="IPR035979">
    <property type="entry name" value="RBD_domain_sf"/>
</dbReference>
<evidence type="ECO:0000256" key="1">
    <source>
        <dbReference type="ARBA" id="ARBA00022884"/>
    </source>
</evidence>
<feature type="compositionally biased region" description="Polar residues" evidence="3">
    <location>
        <begin position="517"/>
        <end position="530"/>
    </location>
</feature>
<feature type="compositionally biased region" description="Basic and acidic residues" evidence="3">
    <location>
        <begin position="236"/>
        <end position="250"/>
    </location>
</feature>
<sequence length="705" mass="76848">MNRHHPYGGVYDNSANRRGGPPGPGPDRSYQHRGGGVPRGRGFGRGRGGHFGNYDGGVSSAYDQVPPQGDMGLYNNYDSGSQDPFYQNGSGNYGSGIPSAQFNAQTQSDGYAQGYGNFEDGPDGNYDEGGFGMRPQRRTVRRERDDKVHDSIIEERIQRERPCRTLFIRNIKYETNSEDVRRSFEEHGDIKTFFDLIATRGMVFVTFFDIRAAERARDRLQGSEISGRPIDVHYSLPRDDQKQGGDRDKNQQFQGNLIVTLKDSIQTIDDNEVRRKFQQFGDVKSVMPVGDRADQRYVEFYDIRACDEAFDRLRHQGLQDGTMDVTYAWEESEISGPPTQRREQRFDGGGRDWDDGGRGFRGRGRGRGRGGGGRGRGSFEDWDRRDDFGRDRDRGRFEDDYRGGGRGGGGGGGRGGYGDRFDSRGPLSSGLGSGSGSYNEPANVTAYNQSPPAISQYNQPPPVTTQYNPPPAATQYNQPPPVATQYHQPPSSANQTGTGDRLEQARKVQQLLAALKQPQNGTAPPSTMQQGPPAPGPPPSSLGMPPPPPHQNPYYAPPPAQQPAAPYPPPPGPSANPYAQMPSQTPTPQPGQMHTGMPGLPPNILALLQQSQGQQGQGTASQQMQSQYGMPPPPPQSMMSPPPMSSMPPGAPQPGTPNYQQLMAILTIVPLVLSGADNESGAADGHTYLILSSVMSLVPGYDTLK</sequence>
<feature type="region of interest" description="Disordered" evidence="3">
    <location>
        <begin position="331"/>
        <end position="658"/>
    </location>
</feature>
<dbReference type="EMBL" id="JABBWD010000045">
    <property type="protein sequence ID" value="KAG1773990.1"/>
    <property type="molecule type" value="Genomic_DNA"/>
</dbReference>
<feature type="compositionally biased region" description="Basic and acidic residues" evidence="3">
    <location>
        <begin position="377"/>
        <end position="403"/>
    </location>
</feature>
<dbReference type="Pfam" id="PF00076">
    <property type="entry name" value="RRM_1"/>
    <property type="match status" value="1"/>
</dbReference>
<feature type="compositionally biased region" description="Polar residues" evidence="3">
    <location>
        <begin position="438"/>
        <end position="457"/>
    </location>
</feature>
<dbReference type="AlphaFoldDB" id="A0A9P6ZPS6"/>